<sequence length="139" mass="15938">MAAKFVISARFSIRNKSVEDDDCTLSIPLIPVASATINQLNAFSLELEALMAADLKRRVFSDRLSLQTPIEIQVWVTYMFCEEFFNESFVLTHVDRFEADVFKPVHSLGIKIRDYLLVNAMSHIEYTSQCDRCGQLPER</sequence>
<organism evidence="1">
    <name type="scientific">bioreactor metagenome</name>
    <dbReference type="NCBI Taxonomy" id="1076179"/>
    <lineage>
        <taxon>unclassified sequences</taxon>
        <taxon>metagenomes</taxon>
        <taxon>ecological metagenomes</taxon>
    </lineage>
</organism>
<protein>
    <submittedName>
        <fullName evidence="1">Uncharacterized protein</fullName>
    </submittedName>
</protein>
<dbReference type="EMBL" id="VSSQ01002613">
    <property type="protein sequence ID" value="MPM16453.1"/>
    <property type="molecule type" value="Genomic_DNA"/>
</dbReference>
<dbReference type="AlphaFoldDB" id="A0A644XQD5"/>
<comment type="caution">
    <text evidence="1">The sequence shown here is derived from an EMBL/GenBank/DDBJ whole genome shotgun (WGS) entry which is preliminary data.</text>
</comment>
<evidence type="ECO:0000313" key="1">
    <source>
        <dbReference type="EMBL" id="MPM16453.1"/>
    </source>
</evidence>
<name>A0A644XQD5_9ZZZZ</name>
<accession>A0A644XQD5</accession>
<gene>
    <name evidence="1" type="ORF">SDC9_62833</name>
</gene>
<reference evidence="1" key="1">
    <citation type="submission" date="2019-08" db="EMBL/GenBank/DDBJ databases">
        <authorList>
            <person name="Kucharzyk K."/>
            <person name="Murdoch R.W."/>
            <person name="Higgins S."/>
            <person name="Loffler F."/>
        </authorList>
    </citation>
    <scope>NUCLEOTIDE SEQUENCE</scope>
</reference>
<proteinExistence type="predicted"/>